<keyword evidence="5 15" id="KW-0378">Hydrolase</keyword>
<dbReference type="InterPro" id="IPR025313">
    <property type="entry name" value="SPB4-like_CTE"/>
</dbReference>
<dbReference type="Gene3D" id="3.40.50.300">
    <property type="entry name" value="P-loop containing nucleotide triphosphate hydrolases"/>
    <property type="match status" value="2"/>
</dbReference>
<feature type="compositionally biased region" description="Acidic residues" evidence="17">
    <location>
        <begin position="67"/>
        <end position="89"/>
    </location>
</feature>
<evidence type="ECO:0000256" key="15">
    <source>
        <dbReference type="RuleBase" id="RU000492"/>
    </source>
</evidence>
<evidence type="ECO:0000256" key="6">
    <source>
        <dbReference type="ARBA" id="ARBA00022806"/>
    </source>
</evidence>
<dbReference type="Pfam" id="PF00271">
    <property type="entry name" value="Helicase_C"/>
    <property type="match status" value="1"/>
</dbReference>
<evidence type="ECO:0000313" key="22">
    <source>
        <dbReference type="Proteomes" id="UP001149079"/>
    </source>
</evidence>
<feature type="compositionally biased region" description="Basic and acidic residues" evidence="17">
    <location>
        <begin position="20"/>
        <end position="31"/>
    </location>
</feature>
<dbReference type="PROSITE" id="PS51194">
    <property type="entry name" value="HELICASE_CTER"/>
    <property type="match status" value="1"/>
</dbReference>
<dbReference type="Pfam" id="PF00270">
    <property type="entry name" value="DEAD"/>
    <property type="match status" value="1"/>
</dbReference>
<feature type="short sequence motif" description="Q motif" evidence="14">
    <location>
        <begin position="124"/>
        <end position="152"/>
    </location>
</feature>
<keyword evidence="8 16" id="KW-0694">RNA-binding</keyword>
<dbReference type="FunFam" id="3.40.50.300:FF:000379">
    <property type="entry name" value="RNA helicase"/>
    <property type="match status" value="1"/>
</dbReference>
<evidence type="ECO:0000256" key="16">
    <source>
        <dbReference type="RuleBase" id="RU365068"/>
    </source>
</evidence>
<feature type="compositionally biased region" description="Basic and acidic residues" evidence="17">
    <location>
        <begin position="576"/>
        <end position="585"/>
    </location>
</feature>
<feature type="region of interest" description="Disordered" evidence="17">
    <location>
        <begin position="1"/>
        <end position="108"/>
    </location>
</feature>
<evidence type="ECO:0000313" key="21">
    <source>
        <dbReference type="EMBL" id="KAJ5138469.1"/>
    </source>
</evidence>
<dbReference type="EMBL" id="JAPQKL010000003">
    <property type="protein sequence ID" value="KAJ5138469.1"/>
    <property type="molecule type" value="Genomic_DNA"/>
</dbReference>
<keyword evidence="4 15" id="KW-0547">Nucleotide-binding</keyword>
<comment type="subcellular location">
    <subcellularLocation>
        <location evidence="1">Nucleus</location>
        <location evidence="1">Nucleolus</location>
    </subcellularLocation>
</comment>
<dbReference type="GO" id="GO:0003724">
    <property type="term" value="F:RNA helicase activity"/>
    <property type="evidence" value="ECO:0007669"/>
    <property type="project" value="UniProtKB-EC"/>
</dbReference>
<dbReference type="SMART" id="SM00490">
    <property type="entry name" value="HELICc"/>
    <property type="match status" value="1"/>
</dbReference>
<evidence type="ECO:0000256" key="3">
    <source>
        <dbReference type="ARBA" id="ARBA00022552"/>
    </source>
</evidence>
<evidence type="ECO:0000256" key="11">
    <source>
        <dbReference type="ARBA" id="ARBA00024357"/>
    </source>
</evidence>
<evidence type="ECO:0000256" key="9">
    <source>
        <dbReference type="ARBA" id="ARBA00023242"/>
    </source>
</evidence>
<evidence type="ECO:0000256" key="12">
    <source>
        <dbReference type="ARBA" id="ARBA00024365"/>
    </source>
</evidence>
<reference evidence="21" key="1">
    <citation type="submission" date="2022-11" db="EMBL/GenBank/DDBJ databases">
        <authorList>
            <person name="Petersen C."/>
        </authorList>
    </citation>
    <scope>NUCLEOTIDE SEQUENCE</scope>
    <source>
        <strain evidence="21">IBT 22155</strain>
    </source>
</reference>
<dbReference type="GO" id="GO:0003723">
    <property type="term" value="F:RNA binding"/>
    <property type="evidence" value="ECO:0007669"/>
    <property type="project" value="UniProtKB-UniRule"/>
</dbReference>
<comment type="catalytic activity">
    <reaction evidence="13 16">
        <text>ATP + H2O = ADP + phosphate + H(+)</text>
        <dbReference type="Rhea" id="RHEA:13065"/>
        <dbReference type="ChEBI" id="CHEBI:15377"/>
        <dbReference type="ChEBI" id="CHEBI:15378"/>
        <dbReference type="ChEBI" id="CHEBI:30616"/>
        <dbReference type="ChEBI" id="CHEBI:43474"/>
        <dbReference type="ChEBI" id="CHEBI:456216"/>
        <dbReference type="EC" id="3.6.4.13"/>
    </reaction>
</comment>
<dbReference type="CDD" id="cd18787">
    <property type="entry name" value="SF2_C_DEAD"/>
    <property type="match status" value="1"/>
</dbReference>
<dbReference type="PROSITE" id="PS51192">
    <property type="entry name" value="HELICASE_ATP_BIND_1"/>
    <property type="match status" value="1"/>
</dbReference>
<evidence type="ECO:0000256" key="8">
    <source>
        <dbReference type="ARBA" id="ARBA00022884"/>
    </source>
</evidence>
<feature type="region of interest" description="Disordered" evidence="17">
    <location>
        <begin position="572"/>
        <end position="607"/>
    </location>
</feature>
<dbReference type="Pfam" id="PF13959">
    <property type="entry name" value="CTE_SPB4"/>
    <property type="match status" value="1"/>
</dbReference>
<keyword evidence="7 15" id="KW-0067">ATP-binding</keyword>
<dbReference type="InterPro" id="IPR011545">
    <property type="entry name" value="DEAD/DEAH_box_helicase_dom"/>
</dbReference>
<dbReference type="CDD" id="cd17942">
    <property type="entry name" value="DEADc_DDX18"/>
    <property type="match status" value="1"/>
</dbReference>
<protein>
    <recommendedName>
        <fullName evidence="16">ATP-dependent RNA helicase</fullName>
        <ecNumber evidence="16">3.6.4.13</ecNumber>
    </recommendedName>
</protein>
<evidence type="ECO:0000259" key="19">
    <source>
        <dbReference type="PROSITE" id="PS51194"/>
    </source>
</evidence>
<dbReference type="FunFam" id="3.40.50.300:FF:000460">
    <property type="entry name" value="RNA helicase"/>
    <property type="match status" value="1"/>
</dbReference>
<dbReference type="GO" id="GO:0005524">
    <property type="term" value="F:ATP binding"/>
    <property type="evidence" value="ECO:0007669"/>
    <property type="project" value="UniProtKB-UniRule"/>
</dbReference>
<dbReference type="GO" id="GO:0005730">
    <property type="term" value="C:nucleolus"/>
    <property type="evidence" value="ECO:0007669"/>
    <property type="project" value="UniProtKB-SubCell"/>
</dbReference>
<evidence type="ECO:0000256" key="4">
    <source>
        <dbReference type="ARBA" id="ARBA00022741"/>
    </source>
</evidence>
<evidence type="ECO:0000256" key="13">
    <source>
        <dbReference type="ARBA" id="ARBA00047984"/>
    </source>
</evidence>
<dbReference type="InterPro" id="IPR044773">
    <property type="entry name" value="DDX18/Has1_DEADc"/>
</dbReference>
<dbReference type="InterPro" id="IPR014001">
    <property type="entry name" value="Helicase_ATP-bd"/>
</dbReference>
<dbReference type="GO" id="GO:0016787">
    <property type="term" value="F:hydrolase activity"/>
    <property type="evidence" value="ECO:0007669"/>
    <property type="project" value="UniProtKB-KW"/>
</dbReference>
<dbReference type="InterPro" id="IPR014014">
    <property type="entry name" value="RNA_helicase_DEAD_Q_motif"/>
</dbReference>
<dbReference type="PROSITE" id="PS00039">
    <property type="entry name" value="DEAD_ATP_HELICASE"/>
    <property type="match status" value="1"/>
</dbReference>
<comment type="function">
    <text evidence="10">ATP-dependent RNA helicase involved in 40S ribosomal subunit biogenesis. Required for the processing and cleavage of 35S pre-rRNA at sites A0, A1, and A2, leading to mature 18S rRNA.</text>
</comment>
<dbReference type="EC" id="3.6.4.13" evidence="16"/>
<keyword evidence="3" id="KW-0698">rRNA processing</keyword>
<comment type="function">
    <text evidence="16">RNA helicase.</text>
</comment>
<keyword evidence="22" id="KW-1185">Reference proteome</keyword>
<proteinExistence type="inferred from homology"/>
<evidence type="ECO:0000256" key="17">
    <source>
        <dbReference type="SAM" id="MobiDB-lite"/>
    </source>
</evidence>
<feature type="domain" description="DEAD-box RNA helicase Q" evidence="20">
    <location>
        <begin position="124"/>
        <end position="152"/>
    </location>
</feature>
<dbReference type="InterPro" id="IPR001650">
    <property type="entry name" value="Helicase_C-like"/>
</dbReference>
<dbReference type="GeneID" id="81403231"/>
<evidence type="ECO:0000256" key="14">
    <source>
        <dbReference type="PROSITE-ProRule" id="PRU00552"/>
    </source>
</evidence>
<feature type="domain" description="Helicase ATP-binding" evidence="18">
    <location>
        <begin position="155"/>
        <end position="331"/>
    </location>
</feature>
<name>A0A9W9H5S4_9EURO</name>
<feature type="domain" description="Helicase C-terminal" evidence="19">
    <location>
        <begin position="345"/>
        <end position="515"/>
    </location>
</feature>
<accession>A0A9W9H5S4</accession>
<organism evidence="21 22">
    <name type="scientific">Penicillium bovifimosum</name>
    <dbReference type="NCBI Taxonomy" id="126998"/>
    <lineage>
        <taxon>Eukaryota</taxon>
        <taxon>Fungi</taxon>
        <taxon>Dikarya</taxon>
        <taxon>Ascomycota</taxon>
        <taxon>Pezizomycotina</taxon>
        <taxon>Eurotiomycetes</taxon>
        <taxon>Eurotiomycetidae</taxon>
        <taxon>Eurotiales</taxon>
        <taxon>Aspergillaceae</taxon>
        <taxon>Penicillium</taxon>
    </lineage>
</organism>
<gene>
    <name evidence="21" type="ORF">N7515_003317</name>
</gene>
<sequence length="607" mass="67661">MPGPVDTAKSINKRKRKHGSKSESDVAKPVEAKSSPSVTPKKTKVSTPKASAEKATKKRKVSPSPTPEEESGDEAEAVEDVEEVDAQEDGDAKEVDAEDAAAVNGTDLPTMEDVRLPQTEGELQKFSELNLSEKTMKGIEDMGFTTMTEIQQRTVPPLLAGRDVLGAAKTGSGKTLAFLLPAIEMLHALRFKPRNGTGVLVVSPTRELALQIFGVARELMAHHSQTYGIVIGGANRRAEAEKLMKGVNLLIATPGRLLDHLQNTQGFIFKNLKTLVIDEADRILEVGFEDEMRQIVKILPKEERQTMLFSATQTTKVEDLARISLRPGPLYINVDHRKEHSTVAGLEQGYVVCEADKRFLLLFSFLKRNLKKKIIVFFSSCNCVKYHAELLNYIDLPVLELHGKQKQQKRTNTFFEFCNAKQGTLICTDVAARGLDIPAVDWIIQFDPPDDPRDYIHRVGRTARGKEGKGRSLMFLQPSEVGFLKHLQEARVPVVEFEFPASKIVNVQSQLEKLIGQNYYLNKSAKDGYRSYLQAYASHSLRTVFDVNKLDLVKVAKGFGFNAPPRIDIQLGSSLSRDKKQEQQGRRTYGSQPKHGAGLKFKRKHND</sequence>
<dbReference type="SMART" id="SM01178">
    <property type="entry name" value="DUF4217"/>
    <property type="match status" value="1"/>
</dbReference>
<dbReference type="RefSeq" id="XP_056523118.1">
    <property type="nucleotide sequence ID" value="XM_056664061.1"/>
</dbReference>
<dbReference type="PROSITE" id="PS51195">
    <property type="entry name" value="Q_MOTIF"/>
    <property type="match status" value="1"/>
</dbReference>
<evidence type="ECO:0000256" key="7">
    <source>
        <dbReference type="ARBA" id="ARBA00022840"/>
    </source>
</evidence>
<keyword evidence="2" id="KW-0690">Ribosome biogenesis</keyword>
<dbReference type="SMART" id="SM00487">
    <property type="entry name" value="DEXDc"/>
    <property type="match status" value="1"/>
</dbReference>
<feature type="compositionally biased region" description="Low complexity" evidence="17">
    <location>
        <begin position="32"/>
        <end position="50"/>
    </location>
</feature>
<dbReference type="InterPro" id="IPR000629">
    <property type="entry name" value="RNA-helicase_DEAD-box_CS"/>
</dbReference>
<comment type="similarity">
    <text evidence="11">Belongs to the DEAD box helicase family. DDX18/HAS1 subfamily.</text>
</comment>
<comment type="caution">
    <text evidence="21">The sequence shown here is derived from an EMBL/GenBank/DDBJ whole genome shotgun (WGS) entry which is preliminary data.</text>
</comment>
<evidence type="ECO:0000259" key="18">
    <source>
        <dbReference type="PROSITE" id="PS51192"/>
    </source>
</evidence>
<evidence type="ECO:0000256" key="2">
    <source>
        <dbReference type="ARBA" id="ARBA00022517"/>
    </source>
</evidence>
<comment type="subunit">
    <text evidence="12">Associates in the nucleolus with the 60S and pre-60S ribosomal subunits.</text>
</comment>
<dbReference type="PANTHER" id="PTHR24031">
    <property type="entry name" value="RNA HELICASE"/>
    <property type="match status" value="1"/>
</dbReference>
<evidence type="ECO:0000256" key="10">
    <source>
        <dbReference type="ARBA" id="ARBA00024310"/>
    </source>
</evidence>
<evidence type="ECO:0000256" key="1">
    <source>
        <dbReference type="ARBA" id="ARBA00004604"/>
    </source>
</evidence>
<dbReference type="InterPro" id="IPR027417">
    <property type="entry name" value="P-loop_NTPase"/>
</dbReference>
<evidence type="ECO:0000256" key="5">
    <source>
        <dbReference type="ARBA" id="ARBA00022801"/>
    </source>
</evidence>
<evidence type="ECO:0000259" key="20">
    <source>
        <dbReference type="PROSITE" id="PS51195"/>
    </source>
</evidence>
<comment type="domain">
    <text evidence="16">The Q motif is unique to and characteristic of the DEAD box family of RNA helicases and controls ATP binding and hydrolysis.</text>
</comment>
<dbReference type="AlphaFoldDB" id="A0A9W9H5S4"/>
<dbReference type="Proteomes" id="UP001149079">
    <property type="component" value="Unassembled WGS sequence"/>
</dbReference>
<dbReference type="GO" id="GO:0006364">
    <property type="term" value="P:rRNA processing"/>
    <property type="evidence" value="ECO:0007669"/>
    <property type="project" value="UniProtKB-KW"/>
</dbReference>
<dbReference type="SUPFAM" id="SSF52540">
    <property type="entry name" value="P-loop containing nucleoside triphosphate hydrolases"/>
    <property type="match status" value="2"/>
</dbReference>
<keyword evidence="9" id="KW-0539">Nucleus</keyword>
<keyword evidence="6 15" id="KW-0347">Helicase</keyword>
<reference evidence="21" key="2">
    <citation type="journal article" date="2023" name="IMA Fungus">
        <title>Comparative genomic study of the Penicillium genus elucidates a diverse pangenome and 15 lateral gene transfer events.</title>
        <authorList>
            <person name="Petersen C."/>
            <person name="Sorensen T."/>
            <person name="Nielsen M.R."/>
            <person name="Sondergaard T.E."/>
            <person name="Sorensen J.L."/>
            <person name="Fitzpatrick D.A."/>
            <person name="Frisvad J.C."/>
            <person name="Nielsen K.L."/>
        </authorList>
    </citation>
    <scope>NUCLEOTIDE SEQUENCE</scope>
    <source>
        <strain evidence="21">IBT 22155</strain>
    </source>
</reference>
<dbReference type="OrthoDB" id="10259640at2759"/>